<evidence type="ECO:0000256" key="2">
    <source>
        <dbReference type="ARBA" id="ARBA00022741"/>
    </source>
</evidence>
<sequence>MRSLLTPRGDQPEAIGKLVESLRAGERFQTLLGVTGSGKTFTMAHVVQTLQRPTLVISPNKTLAAQLVSEFRDFFPDNAVEYFVSYYDYFQPEAYVPAVDLYIEKDASVNEEIDRLRHRATQALLTRRDVLIVASVSCIYGLGSPEDYREHVLVLRKGENWPRRELVRQLVRLRYERNDLELKRGRFAVRGSTVDLQGANEEAHRLFFEGDALSEIRPLAPGSREEGAPMEALAIFPASHFLTDESRREHALQEIERDLGPRVAELQAQGKALEAQRLKSRTEYDLEMIRETGYCTGIENYSRYLTGRAPGAPPYTLLDFFPEDILVFLDESHVTVPQLKGMYEGDRSRKDNLVEFGWRLPSCRDNRPLRWPEFLERIPQMVFVSATPGP</sequence>
<dbReference type="InterPro" id="IPR006935">
    <property type="entry name" value="Helicase/UvrB_N"/>
</dbReference>
<comment type="caution">
    <text evidence="5">The sequence shown here is derived from an EMBL/GenBank/DDBJ whole genome shotgun (WGS) entry which is preliminary data.</text>
</comment>
<dbReference type="PANTHER" id="PTHR24029">
    <property type="entry name" value="UVRABC SYSTEM PROTEIN B"/>
    <property type="match status" value="1"/>
</dbReference>
<accession>T0ZFH0</accession>
<name>T0ZFH0_9ZZZZ</name>
<protein>
    <submittedName>
        <fullName evidence="5">Excinuclease ABC, B subunit</fullName>
    </submittedName>
</protein>
<keyword evidence="2" id="KW-0547">Nucleotide-binding</keyword>
<dbReference type="GO" id="GO:0006289">
    <property type="term" value="P:nucleotide-excision repair"/>
    <property type="evidence" value="ECO:0007669"/>
    <property type="project" value="InterPro"/>
</dbReference>
<dbReference type="EMBL" id="AUZY01009047">
    <property type="protein sequence ID" value="EQD43623.1"/>
    <property type="molecule type" value="Genomic_DNA"/>
</dbReference>
<dbReference type="CDD" id="cd17916">
    <property type="entry name" value="DEXHc_UvrB"/>
    <property type="match status" value="1"/>
</dbReference>
<dbReference type="SUPFAM" id="SSF52540">
    <property type="entry name" value="P-loop containing nucleoside triphosphate hydrolases"/>
    <property type="match status" value="1"/>
</dbReference>
<reference evidence="5" key="2">
    <citation type="journal article" date="2014" name="ISME J.">
        <title>Microbial stratification in low pH oxic and suboxic macroscopic growths along an acid mine drainage.</title>
        <authorList>
            <person name="Mendez-Garcia C."/>
            <person name="Mesa V."/>
            <person name="Sprenger R.R."/>
            <person name="Richter M."/>
            <person name="Diez M.S."/>
            <person name="Solano J."/>
            <person name="Bargiela R."/>
            <person name="Golyshina O.V."/>
            <person name="Manteca A."/>
            <person name="Ramos J.L."/>
            <person name="Gallego J.R."/>
            <person name="Llorente I."/>
            <person name="Martins Dos Santos V.A."/>
            <person name="Jensen O.N."/>
            <person name="Pelaez A.I."/>
            <person name="Sanchez J."/>
            <person name="Ferrer M."/>
        </authorList>
    </citation>
    <scope>NUCLEOTIDE SEQUENCE</scope>
</reference>
<reference evidence="5" key="1">
    <citation type="submission" date="2013-08" db="EMBL/GenBank/DDBJ databases">
        <authorList>
            <person name="Mendez C."/>
            <person name="Richter M."/>
            <person name="Ferrer M."/>
            <person name="Sanchez J."/>
        </authorList>
    </citation>
    <scope>NUCLEOTIDE SEQUENCE</scope>
</reference>
<dbReference type="GO" id="GO:0003677">
    <property type="term" value="F:DNA binding"/>
    <property type="evidence" value="ECO:0007669"/>
    <property type="project" value="InterPro"/>
</dbReference>
<evidence type="ECO:0000256" key="1">
    <source>
        <dbReference type="ARBA" id="ARBA00022490"/>
    </source>
</evidence>
<dbReference type="InterPro" id="IPR004807">
    <property type="entry name" value="UvrB"/>
</dbReference>
<dbReference type="PROSITE" id="PS51192">
    <property type="entry name" value="HELICASE_ATP_BIND_1"/>
    <property type="match status" value="1"/>
</dbReference>
<dbReference type="GO" id="GO:0009380">
    <property type="term" value="C:excinuclease repair complex"/>
    <property type="evidence" value="ECO:0007669"/>
    <property type="project" value="InterPro"/>
</dbReference>
<dbReference type="InterPro" id="IPR041471">
    <property type="entry name" value="UvrB_inter"/>
</dbReference>
<feature type="non-terminal residue" evidence="5">
    <location>
        <position position="390"/>
    </location>
</feature>
<dbReference type="Pfam" id="PF04851">
    <property type="entry name" value="ResIII"/>
    <property type="match status" value="1"/>
</dbReference>
<dbReference type="GO" id="GO:0016887">
    <property type="term" value="F:ATP hydrolysis activity"/>
    <property type="evidence" value="ECO:0007669"/>
    <property type="project" value="InterPro"/>
</dbReference>
<keyword evidence="1" id="KW-0963">Cytoplasm</keyword>
<dbReference type="GO" id="GO:0005524">
    <property type="term" value="F:ATP binding"/>
    <property type="evidence" value="ECO:0007669"/>
    <property type="project" value="UniProtKB-KW"/>
</dbReference>
<dbReference type="SMART" id="SM00487">
    <property type="entry name" value="DEXDc"/>
    <property type="match status" value="1"/>
</dbReference>
<dbReference type="Pfam" id="PF17757">
    <property type="entry name" value="UvrB_inter"/>
    <property type="match status" value="1"/>
</dbReference>
<proteinExistence type="predicted"/>
<dbReference type="InterPro" id="IPR027417">
    <property type="entry name" value="P-loop_NTPase"/>
</dbReference>
<dbReference type="Gene3D" id="3.40.50.300">
    <property type="entry name" value="P-loop containing nucleotide triphosphate hydrolases"/>
    <property type="match status" value="2"/>
</dbReference>
<gene>
    <name evidence="5" type="ORF">B1B_13725</name>
</gene>
<keyword evidence="3" id="KW-0067">ATP-binding</keyword>
<evidence type="ECO:0000259" key="4">
    <source>
        <dbReference type="PROSITE" id="PS51192"/>
    </source>
</evidence>
<dbReference type="PANTHER" id="PTHR24029:SF0">
    <property type="entry name" value="UVRABC SYSTEM PROTEIN B"/>
    <property type="match status" value="1"/>
</dbReference>
<dbReference type="InterPro" id="IPR014001">
    <property type="entry name" value="Helicase_ATP-bd"/>
</dbReference>
<organism evidence="5">
    <name type="scientific">mine drainage metagenome</name>
    <dbReference type="NCBI Taxonomy" id="410659"/>
    <lineage>
        <taxon>unclassified sequences</taxon>
        <taxon>metagenomes</taxon>
        <taxon>ecological metagenomes</taxon>
    </lineage>
</organism>
<evidence type="ECO:0000256" key="3">
    <source>
        <dbReference type="ARBA" id="ARBA00022840"/>
    </source>
</evidence>
<feature type="domain" description="Helicase ATP-binding" evidence="4">
    <location>
        <begin position="20"/>
        <end position="155"/>
    </location>
</feature>
<dbReference type="AlphaFoldDB" id="T0ZFH0"/>
<evidence type="ECO:0000313" key="5">
    <source>
        <dbReference type="EMBL" id="EQD43623.1"/>
    </source>
</evidence>